<dbReference type="AlphaFoldDB" id="A0A507ED08"/>
<comment type="caution">
    <text evidence="1">The sequence shown here is derived from an EMBL/GenBank/DDBJ whole genome shotgun (WGS) entry which is preliminary data.</text>
</comment>
<keyword evidence="2" id="KW-1185">Reference proteome</keyword>
<organism evidence="1 2">
    <name type="scientific">Chytriomyces confervae</name>
    <dbReference type="NCBI Taxonomy" id="246404"/>
    <lineage>
        <taxon>Eukaryota</taxon>
        <taxon>Fungi</taxon>
        <taxon>Fungi incertae sedis</taxon>
        <taxon>Chytridiomycota</taxon>
        <taxon>Chytridiomycota incertae sedis</taxon>
        <taxon>Chytridiomycetes</taxon>
        <taxon>Chytridiales</taxon>
        <taxon>Chytriomycetaceae</taxon>
        <taxon>Chytriomyces</taxon>
    </lineage>
</organism>
<dbReference type="PANTHER" id="PTHR40129:SF2">
    <property type="entry name" value="KETOPANTOATE REDUCTASE N-TERMINAL DOMAIN-CONTAINING PROTEIN"/>
    <property type="match status" value="1"/>
</dbReference>
<dbReference type="EMBL" id="QEAP01000662">
    <property type="protein sequence ID" value="TPX61596.1"/>
    <property type="molecule type" value="Genomic_DNA"/>
</dbReference>
<gene>
    <name evidence="1" type="ORF">CcCBS67573_g08914</name>
</gene>
<evidence type="ECO:0000313" key="1">
    <source>
        <dbReference type="EMBL" id="TPX61596.1"/>
    </source>
</evidence>
<dbReference type="Gene3D" id="3.40.50.720">
    <property type="entry name" value="NAD(P)-binding Rossmann-like Domain"/>
    <property type="match status" value="1"/>
</dbReference>
<dbReference type="OrthoDB" id="674948at2759"/>
<accession>A0A507ED08</accession>
<dbReference type="SUPFAM" id="SSF51735">
    <property type="entry name" value="NAD(P)-binding Rossmann-fold domains"/>
    <property type="match status" value="1"/>
</dbReference>
<reference evidence="1 2" key="1">
    <citation type="journal article" date="2019" name="Sci. Rep.">
        <title>Comparative genomics of chytrid fungi reveal insights into the obligate biotrophic and pathogenic lifestyle of Synchytrium endobioticum.</title>
        <authorList>
            <person name="van de Vossenberg B.T.L.H."/>
            <person name="Warris S."/>
            <person name="Nguyen H.D.T."/>
            <person name="van Gent-Pelzer M.P.E."/>
            <person name="Joly D.L."/>
            <person name="van de Geest H.C."/>
            <person name="Bonants P.J.M."/>
            <person name="Smith D.S."/>
            <person name="Levesque C.A."/>
            <person name="van der Lee T.A.J."/>
        </authorList>
    </citation>
    <scope>NUCLEOTIDE SEQUENCE [LARGE SCALE GENOMIC DNA]</scope>
    <source>
        <strain evidence="1 2">CBS 675.73</strain>
    </source>
</reference>
<protein>
    <recommendedName>
        <fullName evidence="3">NAD-dependent epimerase/dehydratase domain-containing protein</fullName>
    </recommendedName>
</protein>
<evidence type="ECO:0008006" key="3">
    <source>
        <dbReference type="Google" id="ProtNLM"/>
    </source>
</evidence>
<dbReference type="Proteomes" id="UP000320333">
    <property type="component" value="Unassembled WGS sequence"/>
</dbReference>
<name>A0A507ED08_9FUNG</name>
<dbReference type="InterPro" id="IPR036291">
    <property type="entry name" value="NAD(P)-bd_dom_sf"/>
</dbReference>
<dbReference type="PANTHER" id="PTHR40129">
    <property type="entry name" value="KETOPANTOATE REDUCTASE N-TERMINAL DOMAIN-CONTAINING PROTEIN"/>
    <property type="match status" value="1"/>
</dbReference>
<evidence type="ECO:0000313" key="2">
    <source>
        <dbReference type="Proteomes" id="UP000320333"/>
    </source>
</evidence>
<sequence>MGHLLVDMLVLGQGWTGAYLVREANKQHLRVAATTRDGRDSTIVFAFDPESSDSSPFRVLPVAQTIVITFPVLSEIAMQRLTSFYLETHEVDSQSVRWILLGTTSNFNAVNPSADPWCDRHTPLSNLTPRNAGESELLNTRANTSTVIHLTGLYDETQRNPRNFIARIAPTKDALKARKSVHYIHGEDVARALVAVHLKWAPDVAGQRWILSNMRVYDWWDFLGGAVPTGWDVEEKGTPEVWKWVLELCRETRVKALPRGVHELERGIDTREFWERFGLLPLHSQL</sequence>
<proteinExistence type="predicted"/>
<dbReference type="STRING" id="246404.A0A507ED08"/>